<evidence type="ECO:0000259" key="11">
    <source>
        <dbReference type="Pfam" id="PF00133"/>
    </source>
</evidence>
<dbReference type="InterPro" id="IPR013078">
    <property type="entry name" value="His_Pase_superF_clade-1"/>
</dbReference>
<dbReference type="InterPro" id="IPR009080">
    <property type="entry name" value="tRNAsynth_Ia_anticodon-bd"/>
</dbReference>
<evidence type="ECO:0000313" key="14">
    <source>
        <dbReference type="Proteomes" id="UP000176678"/>
    </source>
</evidence>
<sequence length="1010" mass="113381">MDASYTESIWWAFKTLHGKKLIYEGYKAMQICPRCETTLAASEVAQGYKDVKDISVYVKFELVDEPGTFFVAWTTTPWTLPGNVALAVGADIEYVKVEVDGAVYILAKERLASVLKDKVSDSAEAFVVIKGKDLVGTSYKPVFDYYAKNEKLPNHENGWKVYAADFVTTQSGTGIVHIAPAFGEDDMELGKKMKLPFVQHVGMDGKMKPEVKDFAGMSVKPKSDDDKERLGTDIAVLKYMQDHGTFFAKENITHSYPHCWRCDWPLLNYAASSWFVNVTELKPKLIAENKEIKWVPEGMRDGRFGKWLEGARDWAISRSRYWGAPIPVWKCNKCANVESIGSLDELRTKTTSGNTYLLMRHGEAETNTQNIASSKVGEEFHLTERGRTQVKAAALKLKERGVELIIASPLLRTQETAHIAAEVLGLKPDAIIEDARIAEVDLGEFSGCAIDTYRNYFSSTLEKFTKPTPNGSTLADMKKRLGEFIYDIDHKYKGKKILIVTHEYDAWLLHAVARGANNEESTALRSSGEEDYIGFAETRELAFSPIPHNDDFVLDFHRPFVDRVSYQCSCGLGAMERVGDVFDCWFESGSMPFAQFHYMGDETTPEGKLFMKNFPADFIAEAVDQTRGWFYTMLILSTALFDRAAFKSVITTGLILAEDGQKMSKKLKNYADPMELAAKYGADALRFYMVNSPVVRGEELLFSSAGVDEIFKKITLRLDNVRSFYELYAGDAVIARTIPTMSGGHILDRWIVARFQETHAEVTHYLDTHELDKATRPILPFIDDLSTWYIRRSRDRFKSDDVADRTAAIDTTGWLLLELSKLLAPFMPFLAEDLYRHLSVEAKRESVHLEVWPPIGVAVSAILDEMAEVRRIVSLALEARAKARIKVRQPLASLAINHGSQWSGAAQAQLEAIITDEVNVKAIIWGKKGEQEVTLDTVLTQELTDEGEVRDLIRAIQDLRKKAALNPSDRVTLTIPEAQRPLVEKYAKEIMDTVGAGSHSFGDTLSIAKV</sequence>
<dbReference type="Proteomes" id="UP000176678">
    <property type="component" value="Unassembled WGS sequence"/>
</dbReference>
<comment type="function">
    <text evidence="7">Catalyzes the attachment of isoleucine to tRNA(Ile). As IleRS can inadvertently accommodate and process structurally similar amino acids such as valine, to avoid such errors it has two additional distinct tRNA(Ile)-dependent editing activities. One activity is designated as 'pretransfer' editing and involves the hydrolysis of activated Val-AMP. The other activity is designated 'posttransfer' editing and involves deacylation of mischarged Val-tRNA(Ile).</text>
</comment>
<keyword evidence="2" id="KW-0436">Ligase</keyword>
<dbReference type="SUPFAM" id="SSF52374">
    <property type="entry name" value="Nucleotidylyl transferase"/>
    <property type="match status" value="1"/>
</dbReference>
<dbReference type="EMBL" id="MGES01000033">
    <property type="protein sequence ID" value="OGL88666.1"/>
    <property type="molecule type" value="Genomic_DNA"/>
</dbReference>
<feature type="active site" description="Proton donor/acceptor" evidence="9">
    <location>
        <position position="439"/>
    </location>
</feature>
<dbReference type="InterPro" id="IPR001345">
    <property type="entry name" value="PG/BPGM_mutase_AS"/>
</dbReference>
<dbReference type="GO" id="GO:0005524">
    <property type="term" value="F:ATP binding"/>
    <property type="evidence" value="ECO:0007669"/>
    <property type="project" value="UniProtKB-KW"/>
</dbReference>
<dbReference type="Gene3D" id="3.40.50.1240">
    <property type="entry name" value="Phosphoglycerate mutase-like"/>
    <property type="match status" value="1"/>
</dbReference>
<feature type="non-terminal residue" evidence="13">
    <location>
        <position position="1"/>
    </location>
</feature>
<feature type="binding site" evidence="10">
    <location>
        <begin position="360"/>
        <end position="367"/>
    </location>
    <ligand>
        <name>substrate</name>
    </ligand>
</feature>
<dbReference type="Pfam" id="PF19302">
    <property type="entry name" value="DUF5915"/>
    <property type="match status" value="1"/>
</dbReference>
<evidence type="ECO:0000256" key="9">
    <source>
        <dbReference type="PIRSR" id="PIRSR613078-1"/>
    </source>
</evidence>
<evidence type="ECO:0000256" key="10">
    <source>
        <dbReference type="PIRSR" id="PIRSR613078-2"/>
    </source>
</evidence>
<keyword evidence="4" id="KW-0067">ATP-binding</keyword>
<feature type="active site" description="Tele-phosphohistidine intermediate" evidence="9">
    <location>
        <position position="361"/>
    </location>
</feature>
<evidence type="ECO:0000256" key="4">
    <source>
        <dbReference type="ARBA" id="ARBA00022840"/>
    </source>
</evidence>
<feature type="domain" description="Methionyl/Valyl/Leucyl/Isoleucyl-tRNA synthetase anticodon-binding" evidence="12">
    <location>
        <begin position="748"/>
        <end position="891"/>
    </location>
</feature>
<evidence type="ECO:0000256" key="5">
    <source>
        <dbReference type="ARBA" id="ARBA00022917"/>
    </source>
</evidence>
<dbReference type="EC" id="6.1.1.5" evidence="1"/>
<evidence type="ECO:0000256" key="6">
    <source>
        <dbReference type="ARBA" id="ARBA00023146"/>
    </source>
</evidence>
<dbReference type="GO" id="GO:0004822">
    <property type="term" value="F:isoleucine-tRNA ligase activity"/>
    <property type="evidence" value="ECO:0007669"/>
    <property type="project" value="UniProtKB-EC"/>
</dbReference>
<dbReference type="SMART" id="SM00855">
    <property type="entry name" value="PGAM"/>
    <property type="match status" value="1"/>
</dbReference>
<dbReference type="InterPro" id="IPR002301">
    <property type="entry name" value="Ile-tRNA-ligase"/>
</dbReference>
<dbReference type="InterPro" id="IPR014729">
    <property type="entry name" value="Rossmann-like_a/b/a_fold"/>
</dbReference>
<organism evidence="13 14">
    <name type="scientific">Candidatus Uhrbacteria bacterium RIFCSPLOWO2_02_FULL_51_9</name>
    <dbReference type="NCBI Taxonomy" id="1802410"/>
    <lineage>
        <taxon>Bacteria</taxon>
        <taxon>Candidatus Uhriibacteriota</taxon>
    </lineage>
</organism>
<feature type="binding site" evidence="10">
    <location>
        <position position="412"/>
    </location>
    <ligand>
        <name>substrate</name>
    </ligand>
</feature>
<dbReference type="Gene3D" id="1.10.730.10">
    <property type="entry name" value="Isoleucyl-tRNA Synthetase, Domain 1"/>
    <property type="match status" value="1"/>
</dbReference>
<comment type="catalytic activity">
    <reaction evidence="8">
        <text>tRNA(Ile) + L-isoleucine + ATP = L-isoleucyl-tRNA(Ile) + AMP + diphosphate</text>
        <dbReference type="Rhea" id="RHEA:11060"/>
        <dbReference type="Rhea" id="RHEA-COMP:9666"/>
        <dbReference type="Rhea" id="RHEA-COMP:9695"/>
        <dbReference type="ChEBI" id="CHEBI:30616"/>
        <dbReference type="ChEBI" id="CHEBI:33019"/>
        <dbReference type="ChEBI" id="CHEBI:58045"/>
        <dbReference type="ChEBI" id="CHEBI:78442"/>
        <dbReference type="ChEBI" id="CHEBI:78528"/>
        <dbReference type="ChEBI" id="CHEBI:456215"/>
        <dbReference type="EC" id="6.1.1.5"/>
    </reaction>
</comment>
<gene>
    <name evidence="13" type="ORF">A3H75_03240</name>
</gene>
<evidence type="ECO:0000313" key="13">
    <source>
        <dbReference type="EMBL" id="OGL88666.1"/>
    </source>
</evidence>
<protein>
    <recommendedName>
        <fullName evidence="1">isoleucine--tRNA ligase</fullName>
        <ecNumber evidence="1">6.1.1.5</ecNumber>
    </recommendedName>
</protein>
<comment type="caution">
    <text evidence="13">The sequence shown here is derived from an EMBL/GenBank/DDBJ whole genome shotgun (WGS) entry which is preliminary data.</text>
</comment>
<dbReference type="SUPFAM" id="SSF47323">
    <property type="entry name" value="Anticodon-binding domain of a subclass of class I aminoacyl-tRNA synthetases"/>
    <property type="match status" value="1"/>
</dbReference>
<evidence type="ECO:0000259" key="12">
    <source>
        <dbReference type="Pfam" id="PF08264"/>
    </source>
</evidence>
<evidence type="ECO:0000256" key="8">
    <source>
        <dbReference type="ARBA" id="ARBA00048359"/>
    </source>
</evidence>
<dbReference type="Gene3D" id="3.40.50.620">
    <property type="entry name" value="HUPs"/>
    <property type="match status" value="1"/>
</dbReference>
<dbReference type="Pfam" id="PF00300">
    <property type="entry name" value="His_Phos_1"/>
    <property type="match status" value="1"/>
</dbReference>
<dbReference type="PROSITE" id="PS00175">
    <property type="entry name" value="PG_MUTASE"/>
    <property type="match status" value="1"/>
</dbReference>
<name>A0A1F7VDS0_9BACT</name>
<dbReference type="GO" id="GO:0006428">
    <property type="term" value="P:isoleucyl-tRNA aminoacylation"/>
    <property type="evidence" value="ECO:0007669"/>
    <property type="project" value="InterPro"/>
</dbReference>
<dbReference type="InterPro" id="IPR023586">
    <property type="entry name" value="Ile-tRNA-ligase_type2"/>
</dbReference>
<dbReference type="InterPro" id="IPR029033">
    <property type="entry name" value="His_PPase_superfam"/>
</dbReference>
<keyword evidence="3" id="KW-0547">Nucleotide-binding</keyword>
<dbReference type="GO" id="GO:0002161">
    <property type="term" value="F:aminoacyl-tRNA deacylase activity"/>
    <property type="evidence" value="ECO:0007669"/>
    <property type="project" value="InterPro"/>
</dbReference>
<dbReference type="PANTHER" id="PTHR42780:SF1">
    <property type="entry name" value="ISOLEUCINE--TRNA LIGASE, CYTOPLASMIC"/>
    <property type="match status" value="1"/>
</dbReference>
<dbReference type="InterPro" id="IPR009008">
    <property type="entry name" value="Val/Leu/Ile-tRNA-synth_edit"/>
</dbReference>
<reference evidence="13 14" key="1">
    <citation type="journal article" date="2016" name="Nat. Commun.">
        <title>Thousands of microbial genomes shed light on interconnected biogeochemical processes in an aquifer system.</title>
        <authorList>
            <person name="Anantharaman K."/>
            <person name="Brown C.T."/>
            <person name="Hug L.A."/>
            <person name="Sharon I."/>
            <person name="Castelle C.J."/>
            <person name="Probst A.J."/>
            <person name="Thomas B.C."/>
            <person name="Singh A."/>
            <person name="Wilkins M.J."/>
            <person name="Karaoz U."/>
            <person name="Brodie E.L."/>
            <person name="Williams K.H."/>
            <person name="Hubbard S.S."/>
            <person name="Banfield J.F."/>
        </authorList>
    </citation>
    <scope>NUCLEOTIDE SEQUENCE [LARGE SCALE GENOMIC DNA]</scope>
</reference>
<evidence type="ECO:0000256" key="3">
    <source>
        <dbReference type="ARBA" id="ARBA00022741"/>
    </source>
</evidence>
<keyword evidence="5" id="KW-0648">Protein biosynthesis</keyword>
<dbReference type="InterPro" id="IPR013155">
    <property type="entry name" value="M/V/L/I-tRNA-synth_anticd-bd"/>
</dbReference>
<dbReference type="PRINTS" id="PR00984">
    <property type="entry name" value="TRNASYNTHILE"/>
</dbReference>
<dbReference type="Gene3D" id="3.90.740.10">
    <property type="entry name" value="Valyl/Leucyl/Isoleucyl-tRNA synthetase, editing domain"/>
    <property type="match status" value="1"/>
</dbReference>
<keyword evidence="6" id="KW-0030">Aminoacyl-tRNA synthetase</keyword>
<dbReference type="STRING" id="1802410.A3H75_03240"/>
<dbReference type="SUPFAM" id="SSF53254">
    <property type="entry name" value="Phosphoglycerate mutase-like"/>
    <property type="match status" value="1"/>
</dbReference>
<feature type="domain" description="Aminoacyl-tRNA synthetase class Ia" evidence="11">
    <location>
        <begin position="1"/>
        <end position="353"/>
    </location>
</feature>
<proteinExistence type="predicted"/>
<feature type="domain" description="Aminoacyl-tRNA synthetase class Ia" evidence="11">
    <location>
        <begin position="562"/>
        <end position="699"/>
    </location>
</feature>
<dbReference type="AlphaFoldDB" id="A0A1F7VDS0"/>
<evidence type="ECO:0000256" key="7">
    <source>
        <dbReference type="ARBA" id="ARBA00025217"/>
    </source>
</evidence>
<evidence type="ECO:0000256" key="2">
    <source>
        <dbReference type="ARBA" id="ARBA00022598"/>
    </source>
</evidence>
<dbReference type="Pfam" id="PF00133">
    <property type="entry name" value="tRNA-synt_1"/>
    <property type="match status" value="2"/>
</dbReference>
<dbReference type="PANTHER" id="PTHR42780">
    <property type="entry name" value="SOLEUCYL-TRNA SYNTHETASE"/>
    <property type="match status" value="1"/>
</dbReference>
<dbReference type="SUPFAM" id="SSF50677">
    <property type="entry name" value="ValRS/IleRS/LeuRS editing domain"/>
    <property type="match status" value="1"/>
</dbReference>
<dbReference type="Pfam" id="PF08264">
    <property type="entry name" value="Anticodon_1"/>
    <property type="match status" value="1"/>
</dbReference>
<accession>A0A1F7VDS0</accession>
<dbReference type="InterPro" id="IPR002300">
    <property type="entry name" value="aa-tRNA-synth_Ia"/>
</dbReference>
<dbReference type="CDD" id="cd07067">
    <property type="entry name" value="HP_PGM_like"/>
    <property type="match status" value="1"/>
</dbReference>
<evidence type="ECO:0000256" key="1">
    <source>
        <dbReference type="ARBA" id="ARBA00013165"/>
    </source>
</evidence>